<gene>
    <name evidence="2" type="ORF">B0T16DRAFT_451062</name>
</gene>
<comment type="caution">
    <text evidence="2">The sequence shown here is derived from an EMBL/GenBank/DDBJ whole genome shotgun (WGS) entry which is preliminary data.</text>
</comment>
<protein>
    <submittedName>
        <fullName evidence="2">Uncharacterized protein</fullName>
    </submittedName>
</protein>
<dbReference type="EMBL" id="JAULSV010000001">
    <property type="protein sequence ID" value="KAK0655368.1"/>
    <property type="molecule type" value="Genomic_DNA"/>
</dbReference>
<name>A0AA39YMQ0_9PEZI</name>
<sequence length="258" mass="30036">MPDSPIVKKRQLPFKRTVERHRKPRLCWFIQYKRAFGGTQRHFDERGWEPCDMVWAKKCVTHVPAPDGKGVLTGSELYRLHRQKRCPCFVKDYGGDLHRWCTRKYHFEGVRVRRGVKGEIDGVGDDGLALWSAGIMQTGITDFFQPTLARHIEELGQRRKRSRGAMDEHKDAVRKLRSEKQRLKRALTQQIRDEWTDKQAVVDIEAQCAPLRSDWWMPSRPQSKLQSKVNTWRQGGRTTGPGAWKQISRMQTVGWTAG</sequence>
<feature type="coiled-coil region" evidence="1">
    <location>
        <begin position="166"/>
        <end position="193"/>
    </location>
</feature>
<accession>A0AA39YMQ0</accession>
<reference evidence="2" key="1">
    <citation type="submission" date="2023-06" db="EMBL/GenBank/DDBJ databases">
        <title>Genome-scale phylogeny and comparative genomics of the fungal order Sordariales.</title>
        <authorList>
            <consortium name="Lawrence Berkeley National Laboratory"/>
            <person name="Hensen N."/>
            <person name="Bonometti L."/>
            <person name="Westerberg I."/>
            <person name="Brannstrom I.O."/>
            <person name="Guillou S."/>
            <person name="Cros-Aarteil S."/>
            <person name="Calhoun S."/>
            <person name="Haridas S."/>
            <person name="Kuo A."/>
            <person name="Mondo S."/>
            <person name="Pangilinan J."/>
            <person name="Riley R."/>
            <person name="Labutti K."/>
            <person name="Andreopoulos B."/>
            <person name="Lipzen A."/>
            <person name="Chen C."/>
            <person name="Yanf M."/>
            <person name="Daum C."/>
            <person name="Ng V."/>
            <person name="Clum A."/>
            <person name="Steindorff A."/>
            <person name="Ohm R."/>
            <person name="Martin F."/>
            <person name="Silar P."/>
            <person name="Natvig D."/>
            <person name="Lalanne C."/>
            <person name="Gautier V."/>
            <person name="Ament-Velasquez S.L."/>
            <person name="Kruys A."/>
            <person name="Hutchinson M.I."/>
            <person name="Powell A.J."/>
            <person name="Barry K."/>
            <person name="Miller A.N."/>
            <person name="Grigoriev I.V."/>
            <person name="Debuchy R."/>
            <person name="Gladieux P."/>
            <person name="Thoren M.H."/>
            <person name="Johannesson H."/>
        </authorList>
    </citation>
    <scope>NUCLEOTIDE SEQUENCE</scope>
    <source>
        <strain evidence="2">SMH2532-1</strain>
    </source>
</reference>
<evidence type="ECO:0000256" key="1">
    <source>
        <dbReference type="SAM" id="Coils"/>
    </source>
</evidence>
<dbReference type="InterPro" id="IPR021842">
    <property type="entry name" value="DUF3435"/>
</dbReference>
<keyword evidence="3" id="KW-1185">Reference proteome</keyword>
<evidence type="ECO:0000313" key="3">
    <source>
        <dbReference type="Proteomes" id="UP001174936"/>
    </source>
</evidence>
<dbReference type="Pfam" id="PF11917">
    <property type="entry name" value="DUF3435"/>
    <property type="match status" value="1"/>
</dbReference>
<organism evidence="2 3">
    <name type="scientific">Cercophora newfieldiana</name>
    <dbReference type="NCBI Taxonomy" id="92897"/>
    <lineage>
        <taxon>Eukaryota</taxon>
        <taxon>Fungi</taxon>
        <taxon>Dikarya</taxon>
        <taxon>Ascomycota</taxon>
        <taxon>Pezizomycotina</taxon>
        <taxon>Sordariomycetes</taxon>
        <taxon>Sordariomycetidae</taxon>
        <taxon>Sordariales</taxon>
        <taxon>Lasiosphaeriaceae</taxon>
        <taxon>Cercophora</taxon>
    </lineage>
</organism>
<evidence type="ECO:0000313" key="2">
    <source>
        <dbReference type="EMBL" id="KAK0655368.1"/>
    </source>
</evidence>
<proteinExistence type="predicted"/>
<keyword evidence="1" id="KW-0175">Coiled coil</keyword>
<dbReference type="Proteomes" id="UP001174936">
    <property type="component" value="Unassembled WGS sequence"/>
</dbReference>
<dbReference type="AlphaFoldDB" id="A0AA39YMQ0"/>